<dbReference type="InterPro" id="IPR000014">
    <property type="entry name" value="PAS"/>
</dbReference>
<dbReference type="SMART" id="SM00065">
    <property type="entry name" value="GAF"/>
    <property type="match status" value="1"/>
</dbReference>
<accession>A0A3M3YUV9</accession>
<evidence type="ECO:0000313" key="8">
    <source>
        <dbReference type="Proteomes" id="UP000268056"/>
    </source>
</evidence>
<dbReference type="Gene3D" id="3.30.70.270">
    <property type="match status" value="1"/>
</dbReference>
<dbReference type="InterPro" id="IPR035919">
    <property type="entry name" value="EAL_sf"/>
</dbReference>
<dbReference type="CDD" id="cd00130">
    <property type="entry name" value="PAS"/>
    <property type="match status" value="1"/>
</dbReference>
<dbReference type="SMART" id="SM00091">
    <property type="entry name" value="PAS"/>
    <property type="match status" value="2"/>
</dbReference>
<dbReference type="SUPFAM" id="SSF141868">
    <property type="entry name" value="EAL domain-like"/>
    <property type="match status" value="1"/>
</dbReference>
<dbReference type="GO" id="GO:0071111">
    <property type="term" value="F:cyclic-guanylate-specific phosphodiesterase activity"/>
    <property type="evidence" value="ECO:0007669"/>
    <property type="project" value="UniProtKB-EC"/>
</dbReference>
<dbReference type="EMBL" id="RBQC01000097">
    <property type="protein sequence ID" value="RMO86320.1"/>
    <property type="molecule type" value="Genomic_DNA"/>
</dbReference>
<dbReference type="Pfam" id="PF01590">
    <property type="entry name" value="GAF"/>
    <property type="match status" value="1"/>
</dbReference>
<sequence length="897" mass="100543">MKSQTDAAGRSAAEVVTQLPVPSRLGMLRFERLNEANWALLFLDPNCEKQLGLPAVDLCALIGSPYASLMEPQARYQLHDDIQLQLASSPNYLIRYTLHSPKGPLGLLEIGEAYKQHNRHLLRGYFMIVEDLVTDGESVTDSDLETRNSRLQIALELNQRAQRDQFAHLERVRAQQDLILRLTRHRYTTANTLLEAAELITRSACDIYDVDHASIWNLNDKRLEPITDYRRESGDYQTRTAIDISAYPTYLQALNTSRAIDASNIQTDPRTREMAISLRPGETRAVLDASIRIDGQVIGVLCLEQSGSTREWQSDEIAFAGELADQFAQVINNHNRRAATNALHLFQRAVEQSANAFLLVNCNGVVEYVNPSFTAITQYSSEEVSGNKLSELPALENLNQLLLEANSSLTSSNSWQGEFKSRRKNLEPYWGQLSISKVYGDNRELTHYIGIYEDITQSKLAQQRIERLAYTDNLTNLGNRPAFIRNLDERFARDTDTPMSLLLVDIDNFKRINDSLGHQTGDKLLISLARRLRNTLSPTDVLARFASNEFAVLLDNTGQEAGQATASQVLATLDKPMFVDNQLISVTGSVGLACAPLHGRDPQTLMKNAGLALHKAKANGKHQVQVFTEALNAEASYKLFVENNLRRALTQNELEVFYQPKLCLLTGRLLGMEALLRWNHPEKGMIRPDQFISVAEETGLIIPIGKWVARQSCRMSKDLTAAGFGNLQVAINVSPKQFSDPELVSSIAAILKEEQLDPSLLELELTEGLLLEATEDTRQQLDSLKKLGLSLAMDDFGTGYSSFSYLKKFPIDVIKIDRSFIRDIPDDEDDMEITSAVIAMAHNLKLKVVAEGIETAAQLAFLRRHRCDVGQGYLFDRPIPGEELIEKLTRYLRRPSA</sequence>
<feature type="domain" description="GGDEF" evidence="6">
    <location>
        <begin position="497"/>
        <end position="629"/>
    </location>
</feature>
<evidence type="ECO:0000256" key="2">
    <source>
        <dbReference type="ARBA" id="ARBA00022636"/>
    </source>
</evidence>
<dbReference type="InterPro" id="IPR001610">
    <property type="entry name" value="PAC"/>
</dbReference>
<dbReference type="SUPFAM" id="SSF55073">
    <property type="entry name" value="Nucleotide cyclase"/>
    <property type="match status" value="1"/>
</dbReference>
<dbReference type="Gene3D" id="3.30.450.40">
    <property type="match status" value="1"/>
</dbReference>
<dbReference type="AlphaFoldDB" id="A0A3M3YUV9"/>
<dbReference type="PROSITE" id="PS50112">
    <property type="entry name" value="PAS"/>
    <property type="match status" value="1"/>
</dbReference>
<dbReference type="InterPro" id="IPR029016">
    <property type="entry name" value="GAF-like_dom_sf"/>
</dbReference>
<dbReference type="SUPFAM" id="SSF55781">
    <property type="entry name" value="GAF domain-like"/>
    <property type="match status" value="1"/>
</dbReference>
<dbReference type="Pfam" id="PF00563">
    <property type="entry name" value="EAL"/>
    <property type="match status" value="1"/>
</dbReference>
<dbReference type="PROSITE" id="PS50883">
    <property type="entry name" value="EAL"/>
    <property type="match status" value="1"/>
</dbReference>
<dbReference type="InterPro" id="IPR029787">
    <property type="entry name" value="Nucleotide_cyclase"/>
</dbReference>
<dbReference type="SUPFAM" id="SSF55785">
    <property type="entry name" value="PYP-like sensor domain (PAS domain)"/>
    <property type="match status" value="1"/>
</dbReference>
<dbReference type="EC" id="3.1.4.52" evidence="1"/>
<dbReference type="SMART" id="SM00052">
    <property type="entry name" value="EAL"/>
    <property type="match status" value="1"/>
</dbReference>
<name>A0A3M3YUV9_9PSED</name>
<dbReference type="PROSITE" id="PS50887">
    <property type="entry name" value="GGDEF"/>
    <property type="match status" value="1"/>
</dbReference>
<organism evidence="7 8">
    <name type="scientific">Pseudomonas syringae pv. tagetis</name>
    <dbReference type="NCBI Taxonomy" id="129140"/>
    <lineage>
        <taxon>Bacteria</taxon>
        <taxon>Pseudomonadati</taxon>
        <taxon>Pseudomonadota</taxon>
        <taxon>Gammaproteobacteria</taxon>
        <taxon>Pseudomonadales</taxon>
        <taxon>Pseudomonadaceae</taxon>
        <taxon>Pseudomonas</taxon>
    </lineage>
</organism>
<evidence type="ECO:0000259" key="4">
    <source>
        <dbReference type="PROSITE" id="PS50113"/>
    </source>
</evidence>
<feature type="domain" description="PAC" evidence="4">
    <location>
        <begin position="415"/>
        <end position="467"/>
    </location>
</feature>
<dbReference type="InterPro" id="IPR001633">
    <property type="entry name" value="EAL_dom"/>
</dbReference>
<dbReference type="NCBIfam" id="TIGR00229">
    <property type="entry name" value="sensory_box"/>
    <property type="match status" value="1"/>
</dbReference>
<dbReference type="InterPro" id="IPR000160">
    <property type="entry name" value="GGDEF_dom"/>
</dbReference>
<evidence type="ECO:0000259" key="6">
    <source>
        <dbReference type="PROSITE" id="PS50887"/>
    </source>
</evidence>
<dbReference type="CDD" id="cd01948">
    <property type="entry name" value="EAL"/>
    <property type="match status" value="1"/>
</dbReference>
<dbReference type="InterPro" id="IPR000700">
    <property type="entry name" value="PAS-assoc_C"/>
</dbReference>
<gene>
    <name evidence="7" type="ORF">ALQ32_03520</name>
</gene>
<dbReference type="PANTHER" id="PTHR44757">
    <property type="entry name" value="DIGUANYLATE CYCLASE DGCP"/>
    <property type="match status" value="1"/>
</dbReference>
<dbReference type="Pfam" id="PF13426">
    <property type="entry name" value="PAS_9"/>
    <property type="match status" value="1"/>
</dbReference>
<protein>
    <recommendedName>
        <fullName evidence="1">cyclic-guanylate-specific phosphodiesterase</fullName>
        <ecNumber evidence="1">3.1.4.52</ecNumber>
    </recommendedName>
</protein>
<comment type="caution">
    <text evidence="7">The sequence shown here is derived from an EMBL/GenBank/DDBJ whole genome shotgun (WGS) entry which is preliminary data.</text>
</comment>
<evidence type="ECO:0000313" key="7">
    <source>
        <dbReference type="EMBL" id="RMO86320.1"/>
    </source>
</evidence>
<dbReference type="InterPro" id="IPR003018">
    <property type="entry name" value="GAF"/>
</dbReference>
<dbReference type="InterPro" id="IPR052155">
    <property type="entry name" value="Biofilm_reg_signaling"/>
</dbReference>
<feature type="domain" description="PAS" evidence="3">
    <location>
        <begin position="342"/>
        <end position="412"/>
    </location>
</feature>
<reference evidence="7 8" key="1">
    <citation type="submission" date="2018-08" db="EMBL/GenBank/DDBJ databases">
        <title>Recombination of ecologically and evolutionarily significant loci maintains genetic cohesion in the Pseudomonas syringae species complex.</title>
        <authorList>
            <person name="Dillon M."/>
            <person name="Thakur S."/>
            <person name="Almeida R.N.D."/>
            <person name="Weir B.S."/>
            <person name="Guttman D.S."/>
        </authorList>
    </citation>
    <scope>NUCLEOTIDE SEQUENCE [LARGE SCALE GENOMIC DNA]</scope>
    <source>
        <strain evidence="7 8">ICMP 4092</strain>
    </source>
</reference>
<evidence type="ECO:0000256" key="1">
    <source>
        <dbReference type="ARBA" id="ARBA00012282"/>
    </source>
</evidence>
<dbReference type="Gene3D" id="3.20.20.450">
    <property type="entry name" value="EAL domain"/>
    <property type="match status" value="1"/>
</dbReference>
<dbReference type="Proteomes" id="UP000268056">
    <property type="component" value="Unassembled WGS sequence"/>
</dbReference>
<feature type="domain" description="EAL" evidence="5">
    <location>
        <begin position="638"/>
        <end position="892"/>
    </location>
</feature>
<dbReference type="NCBIfam" id="TIGR00254">
    <property type="entry name" value="GGDEF"/>
    <property type="match status" value="1"/>
</dbReference>
<proteinExistence type="predicted"/>
<dbReference type="SMART" id="SM00086">
    <property type="entry name" value="PAC"/>
    <property type="match status" value="1"/>
</dbReference>
<evidence type="ECO:0000259" key="3">
    <source>
        <dbReference type="PROSITE" id="PS50112"/>
    </source>
</evidence>
<dbReference type="RefSeq" id="WP_122219362.1">
    <property type="nucleotide sequence ID" value="NZ_RBQC01000097.1"/>
</dbReference>
<dbReference type="Gene3D" id="3.30.450.20">
    <property type="entry name" value="PAS domain"/>
    <property type="match status" value="1"/>
</dbReference>
<dbReference type="FunFam" id="3.20.20.450:FF:000001">
    <property type="entry name" value="Cyclic di-GMP phosphodiesterase yahA"/>
    <property type="match status" value="1"/>
</dbReference>
<dbReference type="CDD" id="cd01949">
    <property type="entry name" value="GGDEF"/>
    <property type="match status" value="1"/>
</dbReference>
<evidence type="ECO:0000259" key="5">
    <source>
        <dbReference type="PROSITE" id="PS50883"/>
    </source>
</evidence>
<dbReference type="SMART" id="SM00267">
    <property type="entry name" value="GGDEF"/>
    <property type="match status" value="1"/>
</dbReference>
<dbReference type="Pfam" id="PF00990">
    <property type="entry name" value="GGDEF"/>
    <property type="match status" value="1"/>
</dbReference>
<dbReference type="PANTHER" id="PTHR44757:SF2">
    <property type="entry name" value="BIOFILM ARCHITECTURE MAINTENANCE PROTEIN MBAA"/>
    <property type="match status" value="1"/>
</dbReference>
<dbReference type="PROSITE" id="PS50113">
    <property type="entry name" value="PAC"/>
    <property type="match status" value="1"/>
</dbReference>
<dbReference type="InterPro" id="IPR043128">
    <property type="entry name" value="Rev_trsase/Diguanyl_cyclase"/>
</dbReference>
<keyword evidence="2" id="KW-0973">c-di-GMP</keyword>
<dbReference type="InterPro" id="IPR035965">
    <property type="entry name" value="PAS-like_dom_sf"/>
</dbReference>